<dbReference type="EMBL" id="JBFXLU010000567">
    <property type="protein sequence ID" value="KAL2824327.1"/>
    <property type="molecule type" value="Genomic_DNA"/>
</dbReference>
<feature type="transmembrane region" description="Helical" evidence="6">
    <location>
        <begin position="6"/>
        <end position="22"/>
    </location>
</feature>
<dbReference type="InterPro" id="IPR020846">
    <property type="entry name" value="MFS_dom"/>
</dbReference>
<evidence type="ECO:0000256" key="3">
    <source>
        <dbReference type="ARBA" id="ARBA00022692"/>
    </source>
</evidence>
<evidence type="ECO:0000313" key="9">
    <source>
        <dbReference type="Proteomes" id="UP001610446"/>
    </source>
</evidence>
<organism evidence="8 9">
    <name type="scientific">Aspergillus pseudoustus</name>
    <dbReference type="NCBI Taxonomy" id="1810923"/>
    <lineage>
        <taxon>Eukaryota</taxon>
        <taxon>Fungi</taxon>
        <taxon>Dikarya</taxon>
        <taxon>Ascomycota</taxon>
        <taxon>Pezizomycotina</taxon>
        <taxon>Eurotiomycetes</taxon>
        <taxon>Eurotiomycetidae</taxon>
        <taxon>Eurotiales</taxon>
        <taxon>Aspergillaceae</taxon>
        <taxon>Aspergillus</taxon>
        <taxon>Aspergillus subgen. Nidulantes</taxon>
    </lineage>
</organism>
<evidence type="ECO:0000256" key="2">
    <source>
        <dbReference type="ARBA" id="ARBA00022448"/>
    </source>
</evidence>
<gene>
    <name evidence="8" type="ORF">BJY01DRAFT_256490</name>
</gene>
<evidence type="ECO:0000256" key="5">
    <source>
        <dbReference type="ARBA" id="ARBA00023136"/>
    </source>
</evidence>
<evidence type="ECO:0000259" key="7">
    <source>
        <dbReference type="PROSITE" id="PS50850"/>
    </source>
</evidence>
<comment type="caution">
    <text evidence="8">The sequence shown here is derived from an EMBL/GenBank/DDBJ whole genome shotgun (WGS) entry which is preliminary data.</text>
</comment>
<dbReference type="SUPFAM" id="SSF103473">
    <property type="entry name" value="MFS general substrate transporter"/>
    <property type="match status" value="1"/>
</dbReference>
<dbReference type="InterPro" id="IPR011701">
    <property type="entry name" value="MFS"/>
</dbReference>
<keyword evidence="2" id="KW-0813">Transport</keyword>
<dbReference type="PROSITE" id="PS50850">
    <property type="entry name" value="MFS"/>
    <property type="match status" value="1"/>
</dbReference>
<feature type="domain" description="Major facilitator superfamily (MFS) profile" evidence="7">
    <location>
        <begin position="1"/>
        <end position="119"/>
    </location>
</feature>
<evidence type="ECO:0000313" key="8">
    <source>
        <dbReference type="EMBL" id="KAL2824327.1"/>
    </source>
</evidence>
<dbReference type="Gene3D" id="1.20.1250.20">
    <property type="entry name" value="MFS general substrate transporter like domains"/>
    <property type="match status" value="1"/>
</dbReference>
<sequence>MVLSMNAIVSIAIGPVIGYLSDRTRHKNALMQTGYLIHIVGTAVTAWSTTMAGLFIGRLIQTIAGSFLWIAGMAILGASVEPKALGRGVAICMLSVTLGLLAGLVVAGALFNSVRYAFT</sequence>
<dbReference type="InterPro" id="IPR036259">
    <property type="entry name" value="MFS_trans_sf"/>
</dbReference>
<feature type="transmembrane region" description="Helical" evidence="6">
    <location>
        <begin position="62"/>
        <end position="80"/>
    </location>
</feature>
<keyword evidence="5 6" id="KW-0472">Membrane</keyword>
<dbReference type="PANTHER" id="PTHR23506:SF35">
    <property type="entry name" value="MAJOR FACILITATOR SUPERFAMILY (MFS) PROFILE DOMAIN-CONTAINING PROTEIN-RELATED"/>
    <property type="match status" value="1"/>
</dbReference>
<proteinExistence type="predicted"/>
<dbReference type="Pfam" id="PF07690">
    <property type="entry name" value="MFS_1"/>
    <property type="match status" value="1"/>
</dbReference>
<dbReference type="InterPro" id="IPR050930">
    <property type="entry name" value="MFS_Vesicular_Transporter"/>
</dbReference>
<feature type="transmembrane region" description="Helical" evidence="6">
    <location>
        <begin position="34"/>
        <end position="56"/>
    </location>
</feature>
<keyword evidence="3 6" id="KW-0812">Transmembrane</keyword>
<accession>A0ABR4I9J2</accession>
<evidence type="ECO:0000256" key="4">
    <source>
        <dbReference type="ARBA" id="ARBA00022989"/>
    </source>
</evidence>
<evidence type="ECO:0000256" key="6">
    <source>
        <dbReference type="SAM" id="Phobius"/>
    </source>
</evidence>
<evidence type="ECO:0000256" key="1">
    <source>
        <dbReference type="ARBA" id="ARBA00004141"/>
    </source>
</evidence>
<dbReference type="Proteomes" id="UP001610446">
    <property type="component" value="Unassembled WGS sequence"/>
</dbReference>
<feature type="transmembrane region" description="Helical" evidence="6">
    <location>
        <begin position="89"/>
        <end position="111"/>
    </location>
</feature>
<reference evidence="8 9" key="1">
    <citation type="submission" date="2024-07" db="EMBL/GenBank/DDBJ databases">
        <title>Section-level genome sequencing and comparative genomics of Aspergillus sections Usti and Cavernicolus.</title>
        <authorList>
            <consortium name="Lawrence Berkeley National Laboratory"/>
            <person name="Nybo J.L."/>
            <person name="Vesth T.C."/>
            <person name="Theobald S."/>
            <person name="Frisvad J.C."/>
            <person name="Larsen T.O."/>
            <person name="Kjaerboelling I."/>
            <person name="Rothschild-Mancinelli K."/>
            <person name="Lyhne E.K."/>
            <person name="Kogle M.E."/>
            <person name="Barry K."/>
            <person name="Clum A."/>
            <person name="Na H."/>
            <person name="Ledsgaard L."/>
            <person name="Lin J."/>
            <person name="Lipzen A."/>
            <person name="Kuo A."/>
            <person name="Riley R."/>
            <person name="Mondo S."/>
            <person name="Labutti K."/>
            <person name="Haridas S."/>
            <person name="Pangalinan J."/>
            <person name="Salamov A.A."/>
            <person name="Simmons B.A."/>
            <person name="Magnuson J.K."/>
            <person name="Chen J."/>
            <person name="Drula E."/>
            <person name="Henrissat B."/>
            <person name="Wiebenga A."/>
            <person name="Lubbers R.J."/>
            <person name="Gomes A.C."/>
            <person name="Makela M.R."/>
            <person name="Stajich J."/>
            <person name="Grigoriev I.V."/>
            <person name="Mortensen U.H."/>
            <person name="De Vries R.P."/>
            <person name="Baker S.E."/>
            <person name="Andersen M.R."/>
        </authorList>
    </citation>
    <scope>NUCLEOTIDE SEQUENCE [LARGE SCALE GENOMIC DNA]</scope>
    <source>
        <strain evidence="8 9">CBS 123904</strain>
    </source>
</reference>
<keyword evidence="4 6" id="KW-1133">Transmembrane helix</keyword>
<protein>
    <submittedName>
        <fullName evidence="8">Major facilitator superfamily domain-containing protein</fullName>
    </submittedName>
</protein>
<keyword evidence="9" id="KW-1185">Reference proteome</keyword>
<comment type="subcellular location">
    <subcellularLocation>
        <location evidence="1">Membrane</location>
        <topology evidence="1">Multi-pass membrane protein</topology>
    </subcellularLocation>
</comment>
<name>A0ABR4I9J2_9EURO</name>
<dbReference type="PANTHER" id="PTHR23506">
    <property type="entry name" value="GH10249P"/>
    <property type="match status" value="1"/>
</dbReference>